<proteinExistence type="predicted"/>
<reference evidence="2" key="1">
    <citation type="journal article" date="2019" name="Int. J. Syst. Evol. Microbiol.">
        <title>The Global Catalogue of Microorganisms (GCM) 10K type strain sequencing project: providing services to taxonomists for standard genome sequencing and annotation.</title>
        <authorList>
            <consortium name="The Broad Institute Genomics Platform"/>
            <consortium name="The Broad Institute Genome Sequencing Center for Infectious Disease"/>
            <person name="Wu L."/>
            <person name="Ma J."/>
        </authorList>
    </citation>
    <scope>NUCLEOTIDE SEQUENCE [LARGE SCALE GENOMIC DNA]</scope>
    <source>
        <strain evidence="2">KCTC 23299</strain>
    </source>
</reference>
<sequence length="60" mass="6253">MKAIEKTGSGLPAASLLPQATTLSPYLQAVLAAKTGSKTVSQENGNAIALERLFKGRQKP</sequence>
<organism evidence="1 2">
    <name type="scientific">Terrimonas rubra</name>
    <dbReference type="NCBI Taxonomy" id="1035890"/>
    <lineage>
        <taxon>Bacteria</taxon>
        <taxon>Pseudomonadati</taxon>
        <taxon>Bacteroidota</taxon>
        <taxon>Chitinophagia</taxon>
        <taxon>Chitinophagales</taxon>
        <taxon>Chitinophagaceae</taxon>
        <taxon>Terrimonas</taxon>
    </lineage>
</organism>
<evidence type="ECO:0000313" key="1">
    <source>
        <dbReference type="EMBL" id="MFD2919932.1"/>
    </source>
</evidence>
<dbReference type="RefSeq" id="WP_386097648.1">
    <property type="nucleotide sequence ID" value="NZ_JBHUOZ010000002.1"/>
</dbReference>
<accession>A0ABW6A585</accession>
<gene>
    <name evidence="1" type="ORF">ACFS6H_09455</name>
</gene>
<comment type="caution">
    <text evidence="1">The sequence shown here is derived from an EMBL/GenBank/DDBJ whole genome shotgun (WGS) entry which is preliminary data.</text>
</comment>
<name>A0ABW6A585_9BACT</name>
<dbReference type="EMBL" id="JBHUOZ010000002">
    <property type="protein sequence ID" value="MFD2919932.1"/>
    <property type="molecule type" value="Genomic_DNA"/>
</dbReference>
<protein>
    <submittedName>
        <fullName evidence="1">Uncharacterized protein</fullName>
    </submittedName>
</protein>
<dbReference type="Proteomes" id="UP001597511">
    <property type="component" value="Unassembled WGS sequence"/>
</dbReference>
<keyword evidence="2" id="KW-1185">Reference proteome</keyword>
<evidence type="ECO:0000313" key="2">
    <source>
        <dbReference type="Proteomes" id="UP001597511"/>
    </source>
</evidence>